<dbReference type="EC" id="3.2.2.9" evidence="2"/>
<dbReference type="PANTHER" id="PTHR46832">
    <property type="entry name" value="5'-METHYLTHIOADENOSINE/S-ADENOSYLHOMOCYSTEINE NUCLEOSIDASE"/>
    <property type="match status" value="1"/>
</dbReference>
<accession>A0A2K8NRI3</accession>
<dbReference type="GO" id="GO:0008782">
    <property type="term" value="F:adenosylhomocysteine nucleosidase activity"/>
    <property type="evidence" value="ECO:0007669"/>
    <property type="project" value="UniProtKB-EC"/>
</dbReference>
<evidence type="ECO:0000256" key="1">
    <source>
        <dbReference type="ARBA" id="ARBA00004945"/>
    </source>
</evidence>
<dbReference type="PANTHER" id="PTHR46832:SF1">
    <property type="entry name" value="5'-METHYLTHIOADENOSINE_S-ADENOSYLHOMOCYSTEINE NUCLEOSIDASE"/>
    <property type="match status" value="1"/>
</dbReference>
<comment type="pathway">
    <text evidence="1">Amino-acid biosynthesis; L-methionine biosynthesis via salvage pathway; S-methyl-5-thio-alpha-D-ribose 1-phosphate from S-methyl-5'-thioadenosine (hydrolase route): step 1/2.</text>
</comment>
<dbReference type="GO" id="GO:0019509">
    <property type="term" value="P:L-methionine salvage from methylthioadenosine"/>
    <property type="evidence" value="ECO:0007669"/>
    <property type="project" value="UniProtKB-UniPathway"/>
</dbReference>
<dbReference type="GO" id="GO:0008930">
    <property type="term" value="F:methylthioadenosine nucleosidase activity"/>
    <property type="evidence" value="ECO:0007669"/>
    <property type="project" value="InterPro"/>
</dbReference>
<dbReference type="KEGG" id="efr:EFREU_v1c04360"/>
<evidence type="ECO:0000313" key="7">
    <source>
        <dbReference type="Proteomes" id="UP000232222"/>
    </source>
</evidence>
<evidence type="ECO:0000256" key="3">
    <source>
        <dbReference type="ARBA" id="ARBA00022605"/>
    </source>
</evidence>
<dbReference type="GO" id="GO:0005829">
    <property type="term" value="C:cytosol"/>
    <property type="evidence" value="ECO:0007669"/>
    <property type="project" value="TreeGrafter"/>
</dbReference>
<dbReference type="InterPro" id="IPR010049">
    <property type="entry name" value="MTA_SAH_Nsdase"/>
</dbReference>
<dbReference type="SUPFAM" id="SSF53167">
    <property type="entry name" value="Purine and uridine phosphorylases"/>
    <property type="match status" value="1"/>
</dbReference>
<dbReference type="Pfam" id="PF01048">
    <property type="entry name" value="PNP_UDP_1"/>
    <property type="match status" value="1"/>
</dbReference>
<dbReference type="Gene3D" id="3.40.50.1580">
    <property type="entry name" value="Nucleoside phosphorylase domain"/>
    <property type="match status" value="1"/>
</dbReference>
<dbReference type="UniPathway" id="UPA00904">
    <property type="reaction ID" value="UER00871"/>
</dbReference>
<keyword evidence="7" id="KW-1185">Reference proteome</keyword>
<gene>
    <name evidence="6" type="primary">mtn</name>
    <name evidence="6" type="ORF">EFREU_v1c04360</name>
</gene>
<dbReference type="Proteomes" id="UP000232222">
    <property type="component" value="Chromosome"/>
</dbReference>
<reference evidence="6 7" key="1">
    <citation type="submission" date="2017-11" db="EMBL/GenBank/DDBJ databases">
        <title>Genome sequence of Entomoplasma freundtii BARC 318 (ATCC 51999).</title>
        <authorList>
            <person name="Lo W.-S."/>
            <person name="Gasparich G.E."/>
            <person name="Kuo C.-H."/>
        </authorList>
    </citation>
    <scope>NUCLEOTIDE SEQUENCE [LARGE SCALE GENOMIC DNA]</scope>
    <source>
        <strain evidence="6 7">BARC 318</strain>
    </source>
</reference>
<dbReference type="InterPro" id="IPR035994">
    <property type="entry name" value="Nucleoside_phosphorylase_sf"/>
</dbReference>
<keyword evidence="5" id="KW-0486">Methionine biosynthesis</keyword>
<keyword evidence="4" id="KW-0378">Hydrolase</keyword>
<evidence type="ECO:0000256" key="4">
    <source>
        <dbReference type="ARBA" id="ARBA00022801"/>
    </source>
</evidence>
<evidence type="ECO:0000256" key="5">
    <source>
        <dbReference type="ARBA" id="ARBA00023167"/>
    </source>
</evidence>
<evidence type="ECO:0000313" key="6">
    <source>
        <dbReference type="EMBL" id="ATZ16462.1"/>
    </source>
</evidence>
<dbReference type="InterPro" id="IPR000845">
    <property type="entry name" value="Nucleoside_phosphorylase_d"/>
</dbReference>
<proteinExistence type="predicted"/>
<name>A0A2K8NRI3_9MOLU</name>
<dbReference type="GO" id="GO:0009164">
    <property type="term" value="P:nucleoside catabolic process"/>
    <property type="evidence" value="ECO:0007669"/>
    <property type="project" value="InterPro"/>
</dbReference>
<dbReference type="GO" id="GO:0019284">
    <property type="term" value="P:L-methionine salvage from S-adenosylmethionine"/>
    <property type="evidence" value="ECO:0007669"/>
    <property type="project" value="TreeGrafter"/>
</dbReference>
<dbReference type="EMBL" id="CP024962">
    <property type="protein sequence ID" value="ATZ16462.1"/>
    <property type="molecule type" value="Genomic_DNA"/>
</dbReference>
<dbReference type="NCBIfam" id="TIGR01704">
    <property type="entry name" value="MTA_SAH-Nsdase"/>
    <property type="match status" value="1"/>
</dbReference>
<protein>
    <recommendedName>
        <fullName evidence="2">adenosylhomocysteine nucleosidase</fullName>
        <ecNumber evidence="2">3.2.2.9</ecNumber>
    </recommendedName>
</protein>
<dbReference type="AlphaFoldDB" id="A0A2K8NRI3"/>
<dbReference type="OrthoDB" id="9792278at2"/>
<dbReference type="CDD" id="cd09008">
    <property type="entry name" value="MTAN"/>
    <property type="match status" value="1"/>
</dbReference>
<keyword evidence="3" id="KW-0028">Amino-acid biosynthesis</keyword>
<evidence type="ECO:0000256" key="2">
    <source>
        <dbReference type="ARBA" id="ARBA00011974"/>
    </source>
</evidence>
<sequence>MLLVIGAMPEELEACHKAFDFQTDETVLGPIFRERSNKFLLCTSGIGLTNASARLSQCLTLYPEISQILVLGTTGAVTRNLHQGDIVLVPYTIYGFADVRAFGYELGQIPQMPPVYEANHHFLKLLEQHFSSKVERFSLVNCASLDVFVDNENQVREWLRPLPIPVQIVDMELAAYYQVAFRFHKPILALKIVSDSLMHEKNPALSFDEFLPTASEKLKWCLEEIIRIQPTT</sequence>
<organism evidence="6 7">
    <name type="scientific">Entomoplasma freundtii</name>
    <dbReference type="NCBI Taxonomy" id="74700"/>
    <lineage>
        <taxon>Bacteria</taxon>
        <taxon>Bacillati</taxon>
        <taxon>Mycoplasmatota</taxon>
        <taxon>Mollicutes</taxon>
        <taxon>Entomoplasmatales</taxon>
        <taxon>Entomoplasmataceae</taxon>
        <taxon>Entomoplasma</taxon>
    </lineage>
</organism>
<dbReference type="RefSeq" id="WP_100609454.1">
    <property type="nucleotide sequence ID" value="NZ_CP024962.1"/>
</dbReference>